<dbReference type="OrthoDB" id="823504at2759"/>
<dbReference type="PANTHER" id="PTHR11903:SF13">
    <property type="entry name" value="LINOLEATE 10R-LIPOXYGENASE"/>
    <property type="match status" value="1"/>
</dbReference>
<gene>
    <name evidence="2" type="ORF">ALTATR162_LOCUS95</name>
</gene>
<dbReference type="GO" id="GO:0006979">
    <property type="term" value="P:response to oxidative stress"/>
    <property type="evidence" value="ECO:0007669"/>
    <property type="project" value="InterPro"/>
</dbReference>
<dbReference type="Gene3D" id="3.40.50.300">
    <property type="entry name" value="P-loop containing nucleotide triphosphate hydrolases"/>
    <property type="match status" value="2"/>
</dbReference>
<reference evidence="2" key="1">
    <citation type="submission" date="2021-05" db="EMBL/GenBank/DDBJ databases">
        <authorList>
            <person name="Stam R."/>
        </authorList>
    </citation>
    <scope>NUCLEOTIDE SEQUENCE</scope>
    <source>
        <strain evidence="2">CS162</strain>
    </source>
</reference>
<protein>
    <submittedName>
        <fullName evidence="2">Uncharacterized protein</fullName>
    </submittedName>
</protein>
<organism evidence="2 3">
    <name type="scientific">Alternaria atra</name>
    <dbReference type="NCBI Taxonomy" id="119953"/>
    <lineage>
        <taxon>Eukaryota</taxon>
        <taxon>Fungi</taxon>
        <taxon>Dikarya</taxon>
        <taxon>Ascomycota</taxon>
        <taxon>Pezizomycotina</taxon>
        <taxon>Dothideomycetes</taxon>
        <taxon>Pleosporomycetidae</taxon>
        <taxon>Pleosporales</taxon>
        <taxon>Pleosporineae</taxon>
        <taxon>Pleosporaceae</taxon>
        <taxon>Alternaria</taxon>
        <taxon>Alternaria sect. Ulocladioides</taxon>
    </lineage>
</organism>
<dbReference type="SUPFAM" id="SSF48113">
    <property type="entry name" value="Heme-dependent peroxidases"/>
    <property type="match status" value="1"/>
</dbReference>
<dbReference type="Gene3D" id="1.10.640.10">
    <property type="entry name" value="Haem peroxidase domain superfamily, animal type"/>
    <property type="match status" value="2"/>
</dbReference>
<dbReference type="GeneID" id="67021727"/>
<accession>A0A8J2HQU9</accession>
<dbReference type="GO" id="GO:0004601">
    <property type="term" value="F:peroxidase activity"/>
    <property type="evidence" value="ECO:0007669"/>
    <property type="project" value="InterPro"/>
</dbReference>
<dbReference type="AlphaFoldDB" id="A0A8J2HQU9"/>
<dbReference type="GO" id="GO:0020037">
    <property type="term" value="F:heme binding"/>
    <property type="evidence" value="ECO:0007669"/>
    <property type="project" value="InterPro"/>
</dbReference>
<dbReference type="RefSeq" id="XP_043163623.1">
    <property type="nucleotide sequence ID" value="XM_043307688.1"/>
</dbReference>
<evidence type="ECO:0000313" key="3">
    <source>
        <dbReference type="Proteomes" id="UP000676310"/>
    </source>
</evidence>
<evidence type="ECO:0000313" key="2">
    <source>
        <dbReference type="EMBL" id="CAG5137413.1"/>
    </source>
</evidence>
<dbReference type="PANTHER" id="PTHR11903">
    <property type="entry name" value="PROSTAGLANDIN G/H SYNTHASE"/>
    <property type="match status" value="1"/>
</dbReference>
<keyword evidence="3" id="KW-1185">Reference proteome</keyword>
<proteinExistence type="predicted"/>
<sequence length="391" mass="43985">MNISETSSYLDLAPLYGSSLADQLEIRTMKEGKLKPDTFHEKRLFHNYVAEILLKINENGRFTLTQFKNPTPEDIVRAVAKQDHDLFNTARLIVGGLYINICLHDYLRAITNTHHSDSSWTLDPRVDIDKHFDPEGAPRGIGNQVSVEFNLLYCFHSCISKRDEKWTNDFFQSALPGKTVEDINKLDMYELLGGGLQKFFGNMNPDPSKREFGGLHRQDNGKFKDEDLVRVTKDSMEDPAGCFGAPNFVLQLRWHPRLRQNHPGNSPLHAPQRPPRPSLPAVAISNPLAASLSLDGFHLTRAQLSSLPDPATAHARHLLEAGETAARTHPPRNPDLHAPSFNHAVKDPVEHDIAITASVRIVVLEGNYLALDREPWHEAAGLMRMLRGRGW</sequence>
<dbReference type="Proteomes" id="UP000676310">
    <property type="component" value="Unassembled WGS sequence"/>
</dbReference>
<dbReference type="EMBL" id="CAJRGZ010000009">
    <property type="protein sequence ID" value="CAG5137413.1"/>
    <property type="molecule type" value="Genomic_DNA"/>
</dbReference>
<dbReference type="InterPro" id="IPR050783">
    <property type="entry name" value="Oxylipin_biosynth_metab"/>
</dbReference>
<evidence type="ECO:0000256" key="1">
    <source>
        <dbReference type="SAM" id="MobiDB-lite"/>
    </source>
</evidence>
<dbReference type="InterPro" id="IPR010255">
    <property type="entry name" value="Haem_peroxidase_sf"/>
</dbReference>
<comment type="caution">
    <text evidence="2">The sequence shown here is derived from an EMBL/GenBank/DDBJ whole genome shotgun (WGS) entry which is preliminary data.</text>
</comment>
<dbReference type="InterPro" id="IPR037120">
    <property type="entry name" value="Haem_peroxidase_sf_animal"/>
</dbReference>
<name>A0A8J2HQU9_9PLEO</name>
<dbReference type="InterPro" id="IPR027417">
    <property type="entry name" value="P-loop_NTPase"/>
</dbReference>
<feature type="region of interest" description="Disordered" evidence="1">
    <location>
        <begin position="259"/>
        <end position="281"/>
    </location>
</feature>